<name>A0ABC9DAJ0_9POAL</name>
<keyword evidence="3" id="KW-1185">Reference proteome</keyword>
<protein>
    <submittedName>
        <fullName evidence="2">Uncharacterized protein</fullName>
    </submittedName>
</protein>
<reference evidence="3" key="1">
    <citation type="submission" date="2024-06" db="EMBL/GenBank/DDBJ databases">
        <authorList>
            <person name="Ryan C."/>
        </authorList>
    </citation>
    <scope>NUCLEOTIDE SEQUENCE [LARGE SCALE GENOMIC DNA]</scope>
</reference>
<dbReference type="EMBL" id="OZ075142">
    <property type="protein sequence ID" value="CAL5035159.1"/>
    <property type="molecule type" value="Genomic_DNA"/>
</dbReference>
<dbReference type="AlphaFoldDB" id="A0ABC9DAJ0"/>
<feature type="compositionally biased region" description="Polar residues" evidence="1">
    <location>
        <begin position="427"/>
        <end position="446"/>
    </location>
</feature>
<organism evidence="2 3">
    <name type="scientific">Urochloa decumbens</name>
    <dbReference type="NCBI Taxonomy" id="240449"/>
    <lineage>
        <taxon>Eukaryota</taxon>
        <taxon>Viridiplantae</taxon>
        <taxon>Streptophyta</taxon>
        <taxon>Embryophyta</taxon>
        <taxon>Tracheophyta</taxon>
        <taxon>Spermatophyta</taxon>
        <taxon>Magnoliopsida</taxon>
        <taxon>Liliopsida</taxon>
        <taxon>Poales</taxon>
        <taxon>Poaceae</taxon>
        <taxon>PACMAD clade</taxon>
        <taxon>Panicoideae</taxon>
        <taxon>Panicodae</taxon>
        <taxon>Paniceae</taxon>
        <taxon>Melinidinae</taxon>
        <taxon>Urochloa</taxon>
    </lineage>
</organism>
<evidence type="ECO:0000313" key="2">
    <source>
        <dbReference type="EMBL" id="CAL5035159.1"/>
    </source>
</evidence>
<reference evidence="2 3" key="2">
    <citation type="submission" date="2024-10" db="EMBL/GenBank/DDBJ databases">
        <authorList>
            <person name="Ryan C."/>
        </authorList>
    </citation>
    <scope>NUCLEOTIDE SEQUENCE [LARGE SCALE GENOMIC DNA]</scope>
</reference>
<accession>A0ABC9DAJ0</accession>
<gene>
    <name evidence="2" type="ORF">URODEC1_LOCUS83393</name>
</gene>
<dbReference type="PANTHER" id="PTHR36478:SF10">
    <property type="entry name" value="ELYS-LIKE DOMAIN-CONTAINING PROTEIN"/>
    <property type="match status" value="1"/>
</dbReference>
<dbReference type="Proteomes" id="UP001497457">
    <property type="component" value="Chromosome 32b"/>
</dbReference>
<evidence type="ECO:0000256" key="1">
    <source>
        <dbReference type="SAM" id="MobiDB-lite"/>
    </source>
</evidence>
<feature type="region of interest" description="Disordered" evidence="1">
    <location>
        <begin position="425"/>
        <end position="465"/>
    </location>
</feature>
<dbReference type="PANTHER" id="PTHR36478">
    <property type="entry name" value="OS04G0614237 PROTEIN-RELATED"/>
    <property type="match status" value="1"/>
</dbReference>
<proteinExistence type="predicted"/>
<sequence length="482" mass="52871">MSSQHPQRRRGAIAPILTFCGEDKPPAPAAGGGGGVPAAEEYPCVRRTRHRRLLAFLWRQGFELAFGMVAAETRAFFSVSRLRQLVERGQWADAIRYLLRFLPRDSPSAEARALHLFLDTLNHLANVVRGNRDGDALAAHYCTWLRHENTMSSGAVRLQWILLNIFHAKQKLSVYWDWELVRRKASEIVDDLAYRTPELKDLVLMPGGPMKAHDVLPIGFGLRRRYRFKKQVHRPRASALAKHFLLKRGSQASSNHFQGSHDEILNKTLNWTADAIDDCLKAGKRPELSQQQPLQQSGNQGATCNAALQNTSATLTNHARVSTVRGAGAPVSPLYQTMFGNMAGPVRNPGVPLVANAGNFANPVLRTPAAPVTQTILGSRVRTPGALLLGRAPVLQTTFARHVPSFGTRVSQTMLASYVLTPGAPLSGTNKHPSQENAESSQQALNPENHPPRTELRPNTTGALGETILTSVIKTEAGDLTH</sequence>
<evidence type="ECO:0000313" key="3">
    <source>
        <dbReference type="Proteomes" id="UP001497457"/>
    </source>
</evidence>